<feature type="chain" id="PRO_5012993137" evidence="1">
    <location>
        <begin position="32"/>
        <end position="317"/>
    </location>
</feature>
<evidence type="ECO:0000259" key="2">
    <source>
        <dbReference type="Pfam" id="PF04092"/>
    </source>
</evidence>
<name>A0A2A9MGF5_BESBE</name>
<gene>
    <name evidence="3" type="ORF">BESB_062280</name>
</gene>
<evidence type="ECO:0000313" key="3">
    <source>
        <dbReference type="EMBL" id="PFH35341.1"/>
    </source>
</evidence>
<evidence type="ECO:0000313" key="4">
    <source>
        <dbReference type="Proteomes" id="UP000224006"/>
    </source>
</evidence>
<feature type="signal peptide" evidence="1">
    <location>
        <begin position="1"/>
        <end position="31"/>
    </location>
</feature>
<dbReference type="InterPro" id="IPR036755">
    <property type="entry name" value="SRS_dom_sf"/>
</dbReference>
<dbReference type="AlphaFoldDB" id="A0A2A9MGF5"/>
<reference evidence="3 4" key="1">
    <citation type="submission" date="2017-09" db="EMBL/GenBank/DDBJ databases">
        <title>Genome sequencing of Besnoitia besnoiti strain Bb-Ger1.</title>
        <authorList>
            <person name="Schares G."/>
            <person name="Venepally P."/>
            <person name="Lorenzi H.A."/>
        </authorList>
    </citation>
    <scope>NUCLEOTIDE SEQUENCE [LARGE SCALE GENOMIC DNA]</scope>
    <source>
        <strain evidence="3 4">Bb-Ger1</strain>
    </source>
</reference>
<dbReference type="GeneID" id="40311156"/>
<dbReference type="InterPro" id="IPR007226">
    <property type="entry name" value="SRS_dom"/>
</dbReference>
<dbReference type="EMBL" id="NWUJ01000005">
    <property type="protein sequence ID" value="PFH35341.1"/>
    <property type="molecule type" value="Genomic_DNA"/>
</dbReference>
<keyword evidence="1" id="KW-0732">Signal</keyword>
<feature type="domain" description="SRS" evidence="2">
    <location>
        <begin position="186"/>
        <end position="284"/>
    </location>
</feature>
<proteinExistence type="predicted"/>
<comment type="caution">
    <text evidence="3">The sequence shown here is derived from an EMBL/GenBank/DDBJ whole genome shotgun (WGS) entry which is preliminary data.</text>
</comment>
<dbReference type="Pfam" id="PF04092">
    <property type="entry name" value="SAG"/>
    <property type="match status" value="2"/>
</dbReference>
<dbReference type="KEGG" id="bbes:BESB_062280"/>
<dbReference type="RefSeq" id="XP_029219350.1">
    <property type="nucleotide sequence ID" value="XM_029364642.1"/>
</dbReference>
<dbReference type="SUPFAM" id="SSF74877">
    <property type="entry name" value="Major surface antigen p30, SAG1"/>
    <property type="match status" value="1"/>
</dbReference>
<protein>
    <submittedName>
        <fullName evidence="3">SAG-related sequence</fullName>
    </submittedName>
</protein>
<dbReference type="Gene3D" id="2.60.40.1320">
    <property type="entry name" value="SRS domain"/>
    <property type="match status" value="2"/>
</dbReference>
<dbReference type="VEuPathDB" id="ToxoDB:BESB_062280"/>
<dbReference type="Proteomes" id="UP000224006">
    <property type="component" value="Chromosome V"/>
</dbReference>
<feature type="domain" description="SRS" evidence="2">
    <location>
        <begin position="43"/>
        <end position="173"/>
    </location>
</feature>
<dbReference type="OrthoDB" id="10670288at2759"/>
<sequence>MAVTNLSGVRRVLLPVLVVWFMFCMTRVVEAEEENVLPNEQVCSENGQPEGVKVTVDATTRTAQFGCGSGLGHLWPVSKKPEALTEYFTDQTCKTPKELTATFGAETTLKKTTKGQSLSSKVEIASQTPTAYTLTFGSLPDKQEKIYFKCANTPYSVDDSRSSQEKGSCLVTIVIPPKPAPPQDTCTPERQALSLTITKPGENATFKCGEKNSTLLPSEPRVFSEDCQTDQALDAAIPSAKMESQDGAHTLTVPKLPTAGTVICYKCVDQADKAAEQCSVKISVSGSESSGASMGTVSGFSATALVAVVFAGRVHFY</sequence>
<accession>A0A2A9MGF5</accession>
<organism evidence="3 4">
    <name type="scientific">Besnoitia besnoiti</name>
    <name type="common">Apicomplexan protozoan</name>
    <dbReference type="NCBI Taxonomy" id="94643"/>
    <lineage>
        <taxon>Eukaryota</taxon>
        <taxon>Sar</taxon>
        <taxon>Alveolata</taxon>
        <taxon>Apicomplexa</taxon>
        <taxon>Conoidasida</taxon>
        <taxon>Coccidia</taxon>
        <taxon>Eucoccidiorida</taxon>
        <taxon>Eimeriorina</taxon>
        <taxon>Sarcocystidae</taxon>
        <taxon>Besnoitia</taxon>
    </lineage>
</organism>
<evidence type="ECO:0000256" key="1">
    <source>
        <dbReference type="SAM" id="SignalP"/>
    </source>
</evidence>
<keyword evidence="4" id="KW-1185">Reference proteome</keyword>
<dbReference type="GO" id="GO:0016020">
    <property type="term" value="C:membrane"/>
    <property type="evidence" value="ECO:0007669"/>
    <property type="project" value="InterPro"/>
</dbReference>